<dbReference type="RefSeq" id="WP_013944683.1">
    <property type="nucleotide sequence ID" value="NC_015713.1"/>
</dbReference>
<dbReference type="STRING" id="331113.SNE_A23410"/>
<dbReference type="OrthoDB" id="20326at2"/>
<dbReference type="InterPro" id="IPR007825">
    <property type="entry name" value="Major_OMP_Legionella"/>
</dbReference>
<name>F8L4G7_SIMNZ</name>
<feature type="chain" id="PRO_5003374159" evidence="1">
    <location>
        <begin position="25"/>
        <end position="383"/>
    </location>
</feature>
<proteinExistence type="predicted"/>
<dbReference type="eggNOG" id="COG3468">
    <property type="taxonomic scope" value="Bacteria"/>
</dbReference>
<organism evidence="2 3">
    <name type="scientific">Simkania negevensis (strain ATCC VR-1471 / DSM 27360 / Z)</name>
    <dbReference type="NCBI Taxonomy" id="331113"/>
    <lineage>
        <taxon>Bacteria</taxon>
        <taxon>Pseudomonadati</taxon>
        <taxon>Chlamydiota</taxon>
        <taxon>Chlamydiia</taxon>
        <taxon>Parachlamydiales</taxon>
        <taxon>Simkaniaceae</taxon>
        <taxon>Simkania</taxon>
    </lineage>
</organism>
<dbReference type="HOGENOM" id="CLU_059550_0_0_0"/>
<gene>
    <name evidence="2" type="ordered locus">SNE_A23410</name>
</gene>
<evidence type="ECO:0000313" key="3">
    <source>
        <dbReference type="Proteomes" id="UP000000496"/>
    </source>
</evidence>
<dbReference type="Pfam" id="PF05150">
    <property type="entry name" value="Legionella_OMP"/>
    <property type="match status" value="1"/>
</dbReference>
<keyword evidence="3" id="KW-1185">Reference proteome</keyword>
<evidence type="ECO:0000313" key="2">
    <source>
        <dbReference type="EMBL" id="CCB90218.1"/>
    </source>
</evidence>
<dbReference type="KEGG" id="sng:SNE_A23410"/>
<reference evidence="2 3" key="2">
    <citation type="journal article" date="2011" name="Mol. Biol. Evol.">
        <title>Unity in variety--the pan-genome of the Chlamydiae.</title>
        <authorList>
            <person name="Collingro A."/>
            <person name="Tischler P."/>
            <person name="Weinmaier T."/>
            <person name="Penz T."/>
            <person name="Heinz E."/>
            <person name="Brunham R.C."/>
            <person name="Read T.D."/>
            <person name="Bavoil P.M."/>
            <person name="Sachse K."/>
            <person name="Kahane S."/>
            <person name="Friedman M.G."/>
            <person name="Rattei T."/>
            <person name="Myers G.S."/>
            <person name="Horn M."/>
        </authorList>
    </citation>
    <scope>NUCLEOTIDE SEQUENCE [LARGE SCALE GENOMIC DNA]</scope>
    <source>
        <strain evidence="3">ATCC VR-1471 / Z</strain>
    </source>
</reference>
<dbReference type="AlphaFoldDB" id="F8L4G7"/>
<keyword evidence="1" id="KW-0732">Signal</keyword>
<evidence type="ECO:0000256" key="1">
    <source>
        <dbReference type="SAM" id="SignalP"/>
    </source>
</evidence>
<dbReference type="EMBL" id="FR872582">
    <property type="protein sequence ID" value="CCB90218.1"/>
    <property type="molecule type" value="Genomic_DNA"/>
</dbReference>
<sequence>MKVGFLRKIPIAIASLLATSAAFAAMDMDSRVSQLESQMQQVRTETAMGTYGAQTATARPEVDGRGWFLTLDILYWHAKVGGTEFAYSDNDPAATLPIRGRTKDIDFEWDWGVRVGLGYNFAHDGWDAYLHYTYFDTNGSDSSRGGLNSTLIPLRGAAQIVSTTASPDDLFIFCESAKSQYDLDYNALDLELGRAYFVSGQLSFRPHWGLKTAWIDQEQIARYTGGNPVVNPNGGDNLGLGVSSVHIKDDCDFWGLGPRVGVESKWHLGYGFSIFGNIAGGLLFGYFDVDHRERWTGNEDNTIRLHANRHAFSPTVQFQLGLRFDKYVHNNRQHIGVGLGYEAEYWWRQNQMLKIDDSAVLKYERYSEDLSFHGLTLDIRFDF</sequence>
<protein>
    <submittedName>
        <fullName evidence="2">MOMP-like family protein</fullName>
    </submittedName>
</protein>
<feature type="signal peptide" evidence="1">
    <location>
        <begin position="1"/>
        <end position="24"/>
    </location>
</feature>
<reference key="1">
    <citation type="journal article" date="2011" name="Mol. Biol. Evol.">
        <title>Unity in variety -- the pan-genome of the Chlamydiae.</title>
        <authorList>
            <person name="Collingro A."/>
            <person name="Tischler P."/>
            <person name="Weinmaier T."/>
            <person name="Penz T."/>
            <person name="Heinz E."/>
            <person name="Brunham R.C."/>
            <person name="Read T.D."/>
            <person name="Bavoil P.M."/>
            <person name="Sachse K."/>
            <person name="Kahane S."/>
            <person name="Friedman M.G."/>
            <person name="Rattei T."/>
            <person name="Myers G.S.A."/>
            <person name="Horn M."/>
        </authorList>
    </citation>
    <scope>NUCLEOTIDE SEQUENCE</scope>
    <source>
        <strain>Z</strain>
    </source>
</reference>
<accession>F8L4G7</accession>
<dbReference type="Proteomes" id="UP000000496">
    <property type="component" value="Chromosome gsn.131"/>
</dbReference>